<dbReference type="PROSITE" id="PS51192">
    <property type="entry name" value="HELICASE_ATP_BIND_1"/>
    <property type="match status" value="1"/>
</dbReference>
<evidence type="ECO:0000256" key="3">
    <source>
        <dbReference type="ARBA" id="ARBA00022806"/>
    </source>
</evidence>
<comment type="function">
    <text evidence="7">RNA helicase.</text>
</comment>
<reference evidence="12" key="2">
    <citation type="submission" date="2013-10" db="EMBL/GenBank/DDBJ databases">
        <authorList>
            <person name="Aslett M."/>
        </authorList>
    </citation>
    <scope>NUCLEOTIDE SEQUENCE [LARGE SCALE GENOMIC DNA]</scope>
    <source>
        <strain evidence="12">Houghton</strain>
    </source>
</reference>
<gene>
    <name evidence="12" type="ORF">EBH_0005890</name>
</gene>
<dbReference type="SMART" id="SM00490">
    <property type="entry name" value="HELICc"/>
    <property type="match status" value="1"/>
</dbReference>
<dbReference type="Proteomes" id="UP000030750">
    <property type="component" value="Unassembled WGS sequence"/>
</dbReference>
<dbReference type="CDD" id="cd18787">
    <property type="entry name" value="SF2_C_DEAD"/>
    <property type="match status" value="1"/>
</dbReference>
<dbReference type="SMART" id="SM00487">
    <property type="entry name" value="DEXDc"/>
    <property type="match status" value="1"/>
</dbReference>
<dbReference type="PROSITE" id="PS51194">
    <property type="entry name" value="HELICASE_CTER"/>
    <property type="match status" value="1"/>
</dbReference>
<feature type="compositionally biased region" description="Low complexity" evidence="8">
    <location>
        <begin position="573"/>
        <end position="584"/>
    </location>
</feature>
<dbReference type="InterPro" id="IPR025313">
    <property type="entry name" value="SPB4-like_CTE"/>
</dbReference>
<evidence type="ECO:0000256" key="8">
    <source>
        <dbReference type="SAM" id="MobiDB-lite"/>
    </source>
</evidence>
<reference evidence="12" key="1">
    <citation type="submission" date="2013-10" db="EMBL/GenBank/DDBJ databases">
        <title>Genomic analysis of the causative agents of coccidiosis in chickens.</title>
        <authorList>
            <person name="Reid A.J."/>
            <person name="Blake D."/>
            <person name="Billington K."/>
            <person name="Browne H."/>
            <person name="Dunn M."/>
            <person name="Hung S."/>
            <person name="Kawahara F."/>
            <person name="Miranda-Saavedra D."/>
            <person name="Mourier T."/>
            <person name="Nagra H."/>
            <person name="Otto T.D."/>
            <person name="Rawlings N."/>
            <person name="Sanchez A."/>
            <person name="Sanders M."/>
            <person name="Subramaniam C."/>
            <person name="Tay Y."/>
            <person name="Dear P."/>
            <person name="Doerig C."/>
            <person name="Gruber A."/>
            <person name="Parkinson J."/>
            <person name="Shirley M."/>
            <person name="Wan K.L."/>
            <person name="Berriman M."/>
            <person name="Tomley F."/>
            <person name="Pain A."/>
        </authorList>
    </citation>
    <scope>NUCLEOTIDE SEQUENCE [LARGE SCALE GENOMIC DNA]</scope>
    <source>
        <strain evidence="12">Houghton</strain>
    </source>
</reference>
<keyword evidence="13" id="KW-1185">Reference proteome</keyword>
<dbReference type="GO" id="GO:0016787">
    <property type="term" value="F:hydrolase activity"/>
    <property type="evidence" value="ECO:0007669"/>
    <property type="project" value="UniProtKB-KW"/>
</dbReference>
<feature type="compositionally biased region" description="Basic and acidic residues" evidence="8">
    <location>
        <begin position="734"/>
        <end position="752"/>
    </location>
</feature>
<evidence type="ECO:0000313" key="13">
    <source>
        <dbReference type="Proteomes" id="UP000030750"/>
    </source>
</evidence>
<feature type="compositionally biased region" description="Basic residues" evidence="8">
    <location>
        <begin position="753"/>
        <end position="764"/>
    </location>
</feature>
<feature type="compositionally biased region" description="Basic and acidic residues" evidence="8">
    <location>
        <begin position="715"/>
        <end position="724"/>
    </location>
</feature>
<evidence type="ECO:0000259" key="10">
    <source>
        <dbReference type="PROSITE" id="PS51194"/>
    </source>
</evidence>
<comment type="catalytic activity">
    <reaction evidence="7">
        <text>ATP + H2O = ADP + phosphate + H(+)</text>
        <dbReference type="Rhea" id="RHEA:13065"/>
        <dbReference type="ChEBI" id="CHEBI:15377"/>
        <dbReference type="ChEBI" id="CHEBI:15378"/>
        <dbReference type="ChEBI" id="CHEBI:30616"/>
        <dbReference type="ChEBI" id="CHEBI:43474"/>
        <dbReference type="ChEBI" id="CHEBI:456216"/>
        <dbReference type="EC" id="3.6.4.13"/>
    </reaction>
</comment>
<evidence type="ECO:0000313" key="12">
    <source>
        <dbReference type="EMBL" id="CDJ53029.1"/>
    </source>
</evidence>
<dbReference type="EC" id="3.6.4.13" evidence="7"/>
<dbReference type="GO" id="GO:0005524">
    <property type="term" value="F:ATP binding"/>
    <property type="evidence" value="ECO:0007669"/>
    <property type="project" value="UniProtKB-UniRule"/>
</dbReference>
<dbReference type="InterPro" id="IPR027417">
    <property type="entry name" value="P-loop_NTPase"/>
</dbReference>
<dbReference type="GO" id="GO:0003724">
    <property type="term" value="F:RNA helicase activity"/>
    <property type="evidence" value="ECO:0007669"/>
    <property type="project" value="UniProtKB-EC"/>
</dbReference>
<dbReference type="EMBL" id="HG713244">
    <property type="protein sequence ID" value="CDJ53029.1"/>
    <property type="molecule type" value="Genomic_DNA"/>
</dbReference>
<dbReference type="PROSITE" id="PS51195">
    <property type="entry name" value="Q_MOTIF"/>
    <property type="match status" value="1"/>
</dbReference>
<feature type="region of interest" description="Disordered" evidence="8">
    <location>
        <begin position="348"/>
        <end position="376"/>
    </location>
</feature>
<feature type="region of interest" description="Disordered" evidence="8">
    <location>
        <begin position="516"/>
        <end position="553"/>
    </location>
</feature>
<dbReference type="InterPro" id="IPR011545">
    <property type="entry name" value="DEAD/DEAH_box_helicase_dom"/>
</dbReference>
<evidence type="ECO:0000256" key="7">
    <source>
        <dbReference type="RuleBase" id="RU365068"/>
    </source>
</evidence>
<dbReference type="Gene3D" id="3.40.50.300">
    <property type="entry name" value="P-loop containing nucleotide triphosphate hydrolases"/>
    <property type="match status" value="3"/>
</dbReference>
<evidence type="ECO:0000256" key="2">
    <source>
        <dbReference type="ARBA" id="ARBA00022801"/>
    </source>
</evidence>
<keyword evidence="4 7" id="KW-0067">ATP-binding</keyword>
<dbReference type="Pfam" id="PF13959">
    <property type="entry name" value="CTE_SPB4"/>
    <property type="match status" value="1"/>
</dbReference>
<feature type="compositionally biased region" description="Acidic residues" evidence="8">
    <location>
        <begin position="685"/>
        <end position="701"/>
    </location>
</feature>
<evidence type="ECO:0000259" key="11">
    <source>
        <dbReference type="PROSITE" id="PS51195"/>
    </source>
</evidence>
<accession>U6LWR2</accession>
<dbReference type="VEuPathDB" id="ToxoDB:EBH_0005890"/>
<evidence type="ECO:0000256" key="1">
    <source>
        <dbReference type="ARBA" id="ARBA00022741"/>
    </source>
</evidence>
<keyword evidence="3 7" id="KW-0347">Helicase</keyword>
<feature type="region of interest" description="Disordered" evidence="8">
    <location>
        <begin position="73"/>
        <end position="113"/>
    </location>
</feature>
<feature type="domain" description="Helicase C-terminal" evidence="10">
    <location>
        <begin position="249"/>
        <end position="457"/>
    </location>
</feature>
<feature type="domain" description="Helicase ATP-binding" evidence="9">
    <location>
        <begin position="151"/>
        <end position="304"/>
    </location>
</feature>
<dbReference type="SUPFAM" id="SSF52540">
    <property type="entry name" value="P-loop containing nucleoside triphosphate hydrolases"/>
    <property type="match status" value="2"/>
</dbReference>
<comment type="domain">
    <text evidence="7">The Q motif is unique to and characteristic of the DEAD box family of RNA helicases and controls ATP binding and hydrolysis.</text>
</comment>
<dbReference type="GO" id="GO:0003723">
    <property type="term" value="F:RNA binding"/>
    <property type="evidence" value="ECO:0007669"/>
    <property type="project" value="UniProtKB-UniRule"/>
</dbReference>
<dbReference type="SMART" id="SM01178">
    <property type="entry name" value="DUF4217"/>
    <property type="match status" value="1"/>
</dbReference>
<evidence type="ECO:0000256" key="4">
    <source>
        <dbReference type="ARBA" id="ARBA00022840"/>
    </source>
</evidence>
<evidence type="ECO:0000256" key="5">
    <source>
        <dbReference type="ARBA" id="ARBA00022884"/>
    </source>
</evidence>
<keyword evidence="2 7" id="KW-0378">Hydrolase</keyword>
<feature type="compositionally biased region" description="Basic and acidic residues" evidence="8">
    <location>
        <begin position="586"/>
        <end position="604"/>
    </location>
</feature>
<dbReference type="InterPro" id="IPR014001">
    <property type="entry name" value="Helicase_ATP-bd"/>
</dbReference>
<organism evidence="12 13">
    <name type="scientific">Eimeria brunetti</name>
    <dbReference type="NCBI Taxonomy" id="51314"/>
    <lineage>
        <taxon>Eukaryota</taxon>
        <taxon>Sar</taxon>
        <taxon>Alveolata</taxon>
        <taxon>Apicomplexa</taxon>
        <taxon>Conoidasida</taxon>
        <taxon>Coccidia</taxon>
        <taxon>Eucoccidiorida</taxon>
        <taxon>Eimeriorina</taxon>
        <taxon>Eimeriidae</taxon>
        <taxon>Eimeria</taxon>
    </lineage>
</organism>
<feature type="short sequence motif" description="Q motif" evidence="6">
    <location>
        <begin position="120"/>
        <end position="148"/>
    </location>
</feature>
<keyword evidence="5 7" id="KW-0694">RNA-binding</keyword>
<feature type="region of interest" description="Disordered" evidence="8">
    <location>
        <begin position="680"/>
        <end position="837"/>
    </location>
</feature>
<dbReference type="InterPro" id="IPR014014">
    <property type="entry name" value="RNA_helicase_DEAD_Q_motif"/>
</dbReference>
<sequence>MVAASDSYHDPDVGRGPHGVRGAPKGKGPPRHKDAPNHKKGPRRREGAPPVLKLRQRERQEIAELRQRILLEMPPPGGKWLPPSLAAIQQQQQQQEEADGTNASSSSSSSKGRRGVLTEMMFSDLPLSNLTQKGLSACGFKRLTEVQAAVIPHALAGRDVKAQAKTGSGKTLAFVIPILEKLFREEISALDGTVAVVLAPTRELAVQIFDVFKAAGHSAVHRLGLLLCSSKPEAVCTDTLQQQQQQQQLLKQTYMVVHLKHKTSALFSILRAQCKKKILVFVSSCKQARFIHDAFKLLKPGVSLLYLHGRQKQQRRLEVVHDFVSRDSPCCLISTDLAARGIDFVLQPQRQQRKSHKPHTQGSGSGSGSGEVEELGGDGSAAVDLVLQFDCPDSVETHIHRVGRTARLTRKGQAVLLLLPSEIAFVEQLQARGTILHRTNINPKRAIRIESKLQALLAADVSLKALAQKAVASYLRCLSVMTNKKVFDLKAIDLQQLAICYGLSIAPSIECLERNDTQQQQQQQQQEGEEDGDAAFSGGAVGTGEHKKKNMSKLARLKEQIRAKKLLKRQQREQQQQQQQQQETQPDEKEPGTSSEQDKAKQERAANSSSSSSSTEGHEGDDFLELKQQGVELPEESSKERNQKLQELLLTKPAYRRERLQFRADGTAKVKGLAAASTNSHIIFNEDEETEGEETEGEETASTEGLPTTSSSSKSRGEKVKQNLREAFLQQMRAKMESVHLTDKARDRERVKDRHLKKRRKERKARQAEAAGGGVAVLDPEGSSSSSSNEEELSDSSIGQDIDMEEASSSPTSSRRGEEKQGKGKQQKKKQKTENLSVAELERLALVEAADI</sequence>
<feature type="domain" description="DEAD-box RNA helicase Q" evidence="11">
    <location>
        <begin position="120"/>
        <end position="148"/>
    </location>
</feature>
<dbReference type="Pfam" id="PF00270">
    <property type="entry name" value="DEAD"/>
    <property type="match status" value="1"/>
</dbReference>
<feature type="region of interest" description="Disordered" evidence="8">
    <location>
        <begin position="566"/>
        <end position="652"/>
    </location>
</feature>
<evidence type="ECO:0000256" key="6">
    <source>
        <dbReference type="PROSITE-ProRule" id="PRU00552"/>
    </source>
</evidence>
<dbReference type="PANTHER" id="PTHR24031">
    <property type="entry name" value="RNA HELICASE"/>
    <property type="match status" value="1"/>
</dbReference>
<comment type="similarity">
    <text evidence="7">Belongs to the DEAD box helicase family.</text>
</comment>
<protein>
    <recommendedName>
        <fullName evidence="7">ATP-dependent RNA helicase</fullName>
        <ecNumber evidence="7">3.6.4.13</ecNumber>
    </recommendedName>
</protein>
<dbReference type="InterPro" id="IPR001650">
    <property type="entry name" value="Helicase_C-like"/>
</dbReference>
<name>U6LWR2_9EIME</name>
<proteinExistence type="inferred from homology"/>
<feature type="compositionally biased region" description="Basic and acidic residues" evidence="8">
    <location>
        <begin position="616"/>
        <end position="625"/>
    </location>
</feature>
<dbReference type="AlphaFoldDB" id="U6LWR2"/>
<feature type="region of interest" description="Disordered" evidence="8">
    <location>
        <begin position="1"/>
        <end position="59"/>
    </location>
</feature>
<evidence type="ECO:0000259" key="9">
    <source>
        <dbReference type="PROSITE" id="PS51192"/>
    </source>
</evidence>
<dbReference type="OrthoDB" id="10259640at2759"/>
<keyword evidence="1 7" id="KW-0547">Nucleotide-binding</keyword>